<dbReference type="AlphaFoldDB" id="A0A377Z4X3"/>
<dbReference type="EMBL" id="UGLW01000003">
    <property type="protein sequence ID" value="STU60348.1"/>
    <property type="molecule type" value="Genomic_DNA"/>
</dbReference>
<evidence type="ECO:0000313" key="1">
    <source>
        <dbReference type="EMBL" id="STU60348.1"/>
    </source>
</evidence>
<dbReference type="Proteomes" id="UP000254487">
    <property type="component" value="Unassembled WGS sequence"/>
</dbReference>
<organism evidence="1 2">
    <name type="scientific">Klebsiella pneumoniae subsp. ozaenae</name>
    <dbReference type="NCBI Taxonomy" id="574"/>
    <lineage>
        <taxon>Bacteria</taxon>
        <taxon>Pseudomonadati</taxon>
        <taxon>Pseudomonadota</taxon>
        <taxon>Gammaproteobacteria</taxon>
        <taxon>Enterobacterales</taxon>
        <taxon>Enterobacteriaceae</taxon>
        <taxon>Klebsiella/Raoultella group</taxon>
        <taxon>Klebsiella</taxon>
        <taxon>Klebsiella pneumoniae complex</taxon>
    </lineage>
</organism>
<sequence length="72" mass="8219">MLFTLLEKYLDKTEPLDEQTLEEVLEDEKQVPVDICNHALLVGFGRVGSLLGEKLMAQGIRWWVVELAHPRG</sequence>
<accession>A0A377Z4X3</accession>
<name>A0A377Z4X3_KLEPO</name>
<gene>
    <name evidence="1" type="primary">ybaL_2</name>
    <name evidence="1" type="ORF">NCTC10313_01921</name>
</gene>
<evidence type="ECO:0000313" key="2">
    <source>
        <dbReference type="Proteomes" id="UP000254487"/>
    </source>
</evidence>
<protein>
    <submittedName>
        <fullName evidence="1">Potassium/proton antiporter RosB</fullName>
    </submittedName>
</protein>
<reference evidence="1 2" key="1">
    <citation type="submission" date="2018-06" db="EMBL/GenBank/DDBJ databases">
        <authorList>
            <consortium name="Pathogen Informatics"/>
            <person name="Doyle S."/>
        </authorList>
    </citation>
    <scope>NUCLEOTIDE SEQUENCE [LARGE SCALE GENOMIC DNA]</scope>
    <source>
        <strain evidence="1 2">NCTC10313</strain>
    </source>
</reference>
<proteinExistence type="predicted"/>